<sequence length="154" mass="17015">MKNQGSVEPVTRKSSRLPLPANSKKPMSASKLLSSDPRRMSITSTESTLPALPAPPTLSSSKPRSGALSGHQRPKTSSGIPAAGSQAWKKRTMQQQSEDKSGKSNKAERRVAIRPRTSDRIDERDNDNFMELDECDEIKPLCWTVKLAEEKNKK</sequence>
<dbReference type="EMBL" id="CADCXV010000225">
    <property type="protein sequence ID" value="CAB0028969.1"/>
    <property type="molecule type" value="Genomic_DNA"/>
</dbReference>
<evidence type="ECO:0000313" key="3">
    <source>
        <dbReference type="Proteomes" id="UP000479190"/>
    </source>
</evidence>
<feature type="compositionally biased region" description="Low complexity" evidence="1">
    <location>
        <begin position="47"/>
        <end position="61"/>
    </location>
</feature>
<proteinExistence type="predicted"/>
<accession>A0A6H5HU66</accession>
<name>A0A6H5HU66_9HYME</name>
<gene>
    <name evidence="2" type="ORF">TBRA_LOCUS1076</name>
</gene>
<evidence type="ECO:0000313" key="2">
    <source>
        <dbReference type="EMBL" id="CAB0028969.1"/>
    </source>
</evidence>
<keyword evidence="3" id="KW-1185">Reference proteome</keyword>
<dbReference type="AlphaFoldDB" id="A0A6H5HU66"/>
<evidence type="ECO:0000256" key="1">
    <source>
        <dbReference type="SAM" id="MobiDB-lite"/>
    </source>
</evidence>
<feature type="region of interest" description="Disordered" evidence="1">
    <location>
        <begin position="1"/>
        <end position="127"/>
    </location>
</feature>
<feature type="compositionally biased region" description="Basic and acidic residues" evidence="1">
    <location>
        <begin position="97"/>
        <end position="127"/>
    </location>
</feature>
<dbReference type="Proteomes" id="UP000479190">
    <property type="component" value="Unassembled WGS sequence"/>
</dbReference>
<reference evidence="2 3" key="1">
    <citation type="submission" date="2020-02" db="EMBL/GenBank/DDBJ databases">
        <authorList>
            <person name="Ferguson B K."/>
        </authorList>
    </citation>
    <scope>NUCLEOTIDE SEQUENCE [LARGE SCALE GENOMIC DNA]</scope>
</reference>
<protein>
    <submittedName>
        <fullName evidence="2">Uncharacterized protein</fullName>
    </submittedName>
</protein>
<organism evidence="2 3">
    <name type="scientific">Trichogramma brassicae</name>
    <dbReference type="NCBI Taxonomy" id="86971"/>
    <lineage>
        <taxon>Eukaryota</taxon>
        <taxon>Metazoa</taxon>
        <taxon>Ecdysozoa</taxon>
        <taxon>Arthropoda</taxon>
        <taxon>Hexapoda</taxon>
        <taxon>Insecta</taxon>
        <taxon>Pterygota</taxon>
        <taxon>Neoptera</taxon>
        <taxon>Endopterygota</taxon>
        <taxon>Hymenoptera</taxon>
        <taxon>Apocrita</taxon>
        <taxon>Proctotrupomorpha</taxon>
        <taxon>Chalcidoidea</taxon>
        <taxon>Trichogrammatidae</taxon>
        <taxon>Trichogramma</taxon>
    </lineage>
</organism>